<dbReference type="GO" id="GO:0031267">
    <property type="term" value="F:small GTPase binding"/>
    <property type="evidence" value="ECO:0007669"/>
    <property type="project" value="TreeGrafter"/>
</dbReference>
<dbReference type="AlphaFoldDB" id="A0AAW0F7J4"/>
<dbReference type="GO" id="GO:0006913">
    <property type="term" value="P:nucleocytoplasmic transport"/>
    <property type="evidence" value="ECO:0007669"/>
    <property type="project" value="TreeGrafter"/>
</dbReference>
<dbReference type="Proteomes" id="UP001430356">
    <property type="component" value="Unassembled WGS sequence"/>
</dbReference>
<dbReference type="GO" id="GO:0005829">
    <property type="term" value="C:cytosol"/>
    <property type="evidence" value="ECO:0007669"/>
    <property type="project" value="TreeGrafter"/>
</dbReference>
<dbReference type="GO" id="GO:0005096">
    <property type="term" value="F:GTPase activator activity"/>
    <property type="evidence" value="ECO:0007669"/>
    <property type="project" value="UniProtKB-KW"/>
</dbReference>
<evidence type="ECO:0000256" key="2">
    <source>
        <dbReference type="ARBA" id="ARBA00022614"/>
    </source>
</evidence>
<dbReference type="GO" id="GO:0048471">
    <property type="term" value="C:perinuclear region of cytoplasm"/>
    <property type="evidence" value="ECO:0007669"/>
    <property type="project" value="TreeGrafter"/>
</dbReference>
<gene>
    <name evidence="4" type="ORF">NESM_000291600</name>
</gene>
<organism evidence="4 5">
    <name type="scientific">Novymonas esmeraldas</name>
    <dbReference type="NCBI Taxonomy" id="1808958"/>
    <lineage>
        <taxon>Eukaryota</taxon>
        <taxon>Discoba</taxon>
        <taxon>Euglenozoa</taxon>
        <taxon>Kinetoplastea</taxon>
        <taxon>Metakinetoplastina</taxon>
        <taxon>Trypanosomatida</taxon>
        <taxon>Trypanosomatidae</taxon>
        <taxon>Novymonas</taxon>
    </lineage>
</organism>
<name>A0AAW0F7J4_9TRYP</name>
<evidence type="ECO:0000313" key="5">
    <source>
        <dbReference type="Proteomes" id="UP001430356"/>
    </source>
</evidence>
<dbReference type="SUPFAM" id="SSF47473">
    <property type="entry name" value="EF-hand"/>
    <property type="match status" value="1"/>
</dbReference>
<dbReference type="InterPro" id="IPR011992">
    <property type="entry name" value="EF-hand-dom_pair"/>
</dbReference>
<dbReference type="EMBL" id="JAECZO010000026">
    <property type="protein sequence ID" value="KAK7202213.1"/>
    <property type="molecule type" value="Genomic_DNA"/>
</dbReference>
<protein>
    <submittedName>
        <fullName evidence="4">Leucine-rich repeat-containing protein</fullName>
    </submittedName>
</protein>
<keyword evidence="2" id="KW-0433">Leucine-rich repeat</keyword>
<proteinExistence type="predicted"/>
<evidence type="ECO:0000256" key="3">
    <source>
        <dbReference type="ARBA" id="ARBA00022737"/>
    </source>
</evidence>
<sequence>MEEDARLVATAPYNVEELQAEFDGVSPRDAYAALCHRSRCAPLASIAAMLPETVGAWDAVSVLDFSRTYIGSQGALPMIDLCRRLPQLRSLLLRDNYLSNDTVWSLVQMAVFHPSLERVDLSANQYVSWSGAMCLVELVLRNPRITDVGLRGTTVSEEIVAAIAAQTRQNAVSRFRAAELKASPPVHPAAVYIRALTHLFATHQQHGRVSVSLLHSGVEELLRVSGRTSELQLVTDKDLAKLTARATSGVIGCEEFLVLLLIDGSTYDADTVARLRQAFVLFNMDPSAPDPVRNGYILGRDLSAIMTHVDGAPPSEADVVAMQRRLGATADTATLGWEEFLYVAYPHGPQAGDRLCSATCTPLVSGVEVMHY</sequence>
<dbReference type="PANTHER" id="PTHR24113:SF12">
    <property type="entry name" value="RAN GTPASE-ACTIVATING PROTEIN 1"/>
    <property type="match status" value="1"/>
</dbReference>
<dbReference type="PANTHER" id="PTHR24113">
    <property type="entry name" value="RAN GTPASE-ACTIVATING PROTEIN 1"/>
    <property type="match status" value="1"/>
</dbReference>
<keyword evidence="5" id="KW-1185">Reference proteome</keyword>
<dbReference type="InterPro" id="IPR027038">
    <property type="entry name" value="RanGap"/>
</dbReference>
<dbReference type="InterPro" id="IPR032675">
    <property type="entry name" value="LRR_dom_sf"/>
</dbReference>
<dbReference type="GO" id="GO:0005634">
    <property type="term" value="C:nucleus"/>
    <property type="evidence" value="ECO:0007669"/>
    <property type="project" value="TreeGrafter"/>
</dbReference>
<dbReference type="Gene3D" id="3.80.10.10">
    <property type="entry name" value="Ribonuclease Inhibitor"/>
    <property type="match status" value="1"/>
</dbReference>
<evidence type="ECO:0000313" key="4">
    <source>
        <dbReference type="EMBL" id="KAK7202213.1"/>
    </source>
</evidence>
<dbReference type="SUPFAM" id="SSF52047">
    <property type="entry name" value="RNI-like"/>
    <property type="match status" value="1"/>
</dbReference>
<reference evidence="4 5" key="1">
    <citation type="journal article" date="2021" name="MBio">
        <title>A New Model Trypanosomatid, Novymonas esmeraldas: Genomic Perception of Its 'Candidatus Pandoraea novymonadis' Endosymbiont.</title>
        <authorList>
            <person name="Zakharova A."/>
            <person name="Saura A."/>
            <person name="Butenko A."/>
            <person name="Podesvova L."/>
            <person name="Warmusova S."/>
            <person name="Kostygov A.Y."/>
            <person name="Nenarokova A."/>
            <person name="Lukes J."/>
            <person name="Opperdoes F.R."/>
            <person name="Yurchenko V."/>
        </authorList>
    </citation>
    <scope>NUCLEOTIDE SEQUENCE [LARGE SCALE GENOMIC DNA]</scope>
    <source>
        <strain evidence="4 5">E262AT.01</strain>
    </source>
</reference>
<accession>A0AAW0F7J4</accession>
<keyword evidence="3" id="KW-0677">Repeat</keyword>
<comment type="caution">
    <text evidence="4">The sequence shown here is derived from an EMBL/GenBank/DDBJ whole genome shotgun (WGS) entry which is preliminary data.</text>
</comment>
<keyword evidence="1" id="KW-0343">GTPase activation</keyword>
<evidence type="ECO:0000256" key="1">
    <source>
        <dbReference type="ARBA" id="ARBA00022468"/>
    </source>
</evidence>